<dbReference type="EMBL" id="BAABHS010000003">
    <property type="protein sequence ID" value="GAA4950890.1"/>
    <property type="molecule type" value="Genomic_DNA"/>
</dbReference>
<dbReference type="PANTHER" id="PTHR39441:SF1">
    <property type="entry name" value="DUF2252 DOMAIN-CONTAINING PROTEIN"/>
    <property type="match status" value="1"/>
</dbReference>
<organism evidence="1 2">
    <name type="scientific">Yinghuangia aomiensis</name>
    <dbReference type="NCBI Taxonomy" id="676205"/>
    <lineage>
        <taxon>Bacteria</taxon>
        <taxon>Bacillati</taxon>
        <taxon>Actinomycetota</taxon>
        <taxon>Actinomycetes</taxon>
        <taxon>Kitasatosporales</taxon>
        <taxon>Streptomycetaceae</taxon>
        <taxon>Yinghuangia</taxon>
    </lineage>
</organism>
<dbReference type="Proteomes" id="UP001500466">
    <property type="component" value="Unassembled WGS sequence"/>
</dbReference>
<keyword evidence="2" id="KW-1185">Reference proteome</keyword>
<proteinExistence type="predicted"/>
<evidence type="ECO:0000313" key="1">
    <source>
        <dbReference type="EMBL" id="GAA4950890.1"/>
    </source>
</evidence>
<protein>
    <submittedName>
        <fullName evidence="1">DUF2252 domain-containing protein</fullName>
    </submittedName>
</protein>
<name>A0ABP9GRS1_9ACTN</name>
<accession>A0ABP9GRS1</accession>
<evidence type="ECO:0000313" key="2">
    <source>
        <dbReference type="Proteomes" id="UP001500466"/>
    </source>
</evidence>
<dbReference type="RefSeq" id="WP_345673986.1">
    <property type="nucleotide sequence ID" value="NZ_BAABHS010000003.1"/>
</dbReference>
<dbReference type="PANTHER" id="PTHR39441">
    <property type="entry name" value="DUF2252 DOMAIN-CONTAINING PROTEIN"/>
    <property type="match status" value="1"/>
</dbReference>
<dbReference type="Pfam" id="PF10009">
    <property type="entry name" value="DUF2252"/>
    <property type="match status" value="1"/>
</dbReference>
<dbReference type="InterPro" id="IPR018721">
    <property type="entry name" value="DUF2252"/>
</dbReference>
<reference evidence="2" key="1">
    <citation type="journal article" date="2019" name="Int. J. Syst. Evol. Microbiol.">
        <title>The Global Catalogue of Microorganisms (GCM) 10K type strain sequencing project: providing services to taxonomists for standard genome sequencing and annotation.</title>
        <authorList>
            <consortium name="The Broad Institute Genomics Platform"/>
            <consortium name="The Broad Institute Genome Sequencing Center for Infectious Disease"/>
            <person name="Wu L."/>
            <person name="Ma J."/>
        </authorList>
    </citation>
    <scope>NUCLEOTIDE SEQUENCE [LARGE SCALE GENOMIC DNA]</scope>
    <source>
        <strain evidence="2">JCM 17986</strain>
    </source>
</reference>
<sequence length="473" mass="50506">MAVAEAVGTARDEENAVLEGRAFRVPGFRTWGNRSAKAEGKALRKAFSRGEHARFETAADRPDVVDVVEQANAGRLDHLVPIRIGRMVATPFAFLRGSAGLMAADLANTPVTGVDAQICGDAHAGNFGLYGSADGRLVMDVNDFDETTPGPWEWDLKRLAASLVVAARVGGAAEDVARDAARDAAEAYRKTMALLAGMPVLQAWQAIADESLVWHAEAHDLTGLLEQVSAKARKNTSAKFASRSTVELGDGRRRFVPDPPVLTTVDDATAEAVAQSLASYAGTLSPERRPMFARFAVEDVAFRVVGTGSVGLRSYVVMLEGSGDEPLVLQVKESRRSALAPYLGIGHDAHEGRRVVFGQKIMQAVTDSLLGWTTVGGLPFQVRQFRNMKGSIDASLLPGDQIDDYARMTGALLARAHSHSVDPKLLAGYCGKNGKLDEAMADFAVAYADQTERDHERLVAAVAAGRLPAETGV</sequence>
<gene>
    <name evidence="1" type="ORF">GCM10023205_09580</name>
</gene>
<comment type="caution">
    <text evidence="1">The sequence shown here is derived from an EMBL/GenBank/DDBJ whole genome shotgun (WGS) entry which is preliminary data.</text>
</comment>